<dbReference type="STRING" id="84035.SAMN05660742_105194"/>
<name>A0A1H6XYQ8_9FIRM</name>
<feature type="domain" description="Peptidase C14 caspase" evidence="1">
    <location>
        <begin position="4"/>
        <end position="227"/>
    </location>
</feature>
<dbReference type="RefSeq" id="WP_091830431.1">
    <property type="nucleotide sequence ID" value="NZ_FNZK01000005.1"/>
</dbReference>
<dbReference type="EMBL" id="FNZK01000005">
    <property type="protein sequence ID" value="SEJ29980.1"/>
    <property type="molecule type" value="Genomic_DNA"/>
</dbReference>
<sequence>MGQHKALFIGVNRYLDKTIHSLDNVINDVVEMSTVITSPPSNFASMDSKMIQQTLATQAIITAAVKDFFLNANDQDVLVFYWAGHGALIADEGFFIAYDSDVNHLRDTAIAMQDLRSYIEKSPAKTVIAMFDCCHSGAMMRAVNDNTQMLRGLTIQGTGKVVLAACTYMQGAYEHQHQSHGNFTAYVLDGLKGAAADAQGAIDVNQLHSFVSRKLEEDGRQIPVYYGQIQGRIILKNVSRDIQEISRVKTISLLTTTINESGNWCLLNEIPMRFVSIQEDNENIVLTLDNLTSQAVTYLKKLQQNLYFQIKMSTLTFRNYSFKIKIVTVSSAVKENVESFTVQLRRDLNTNHMMDMSVSLSGMVAVSPDEIAELRARRILLGEIKNNDYSKTEWSQLEWCIAGQGDIKIDKPPAVDHLNSYQGLKDDYWRLRRLHYIYLLVHSFTVDVITDLTLIIEGNQINHIQLEAIRSSPYTNEPTRVIKIAEDMIKNLS</sequence>
<dbReference type="GO" id="GO:0004197">
    <property type="term" value="F:cysteine-type endopeptidase activity"/>
    <property type="evidence" value="ECO:0007669"/>
    <property type="project" value="InterPro"/>
</dbReference>
<dbReference type="GO" id="GO:0005737">
    <property type="term" value="C:cytoplasm"/>
    <property type="evidence" value="ECO:0007669"/>
    <property type="project" value="TreeGrafter"/>
</dbReference>
<organism evidence="2 3">
    <name type="scientific">Propionispira arboris</name>
    <dbReference type="NCBI Taxonomy" id="84035"/>
    <lineage>
        <taxon>Bacteria</taxon>
        <taxon>Bacillati</taxon>
        <taxon>Bacillota</taxon>
        <taxon>Negativicutes</taxon>
        <taxon>Selenomonadales</taxon>
        <taxon>Selenomonadaceae</taxon>
        <taxon>Propionispira</taxon>
    </lineage>
</organism>
<dbReference type="AlphaFoldDB" id="A0A1H6XYQ8"/>
<protein>
    <submittedName>
        <fullName evidence="2">Caspase domain-containing protein</fullName>
    </submittedName>
</protein>
<dbReference type="Gene3D" id="3.40.50.1460">
    <property type="match status" value="1"/>
</dbReference>
<dbReference type="PANTHER" id="PTHR48104:SF30">
    <property type="entry name" value="METACASPASE-1"/>
    <property type="match status" value="1"/>
</dbReference>
<dbReference type="InterPro" id="IPR011600">
    <property type="entry name" value="Pept_C14_caspase"/>
</dbReference>
<dbReference type="InterPro" id="IPR029030">
    <property type="entry name" value="Caspase-like_dom_sf"/>
</dbReference>
<dbReference type="Proteomes" id="UP000199662">
    <property type="component" value="Unassembled WGS sequence"/>
</dbReference>
<reference evidence="2 3" key="1">
    <citation type="submission" date="2016-10" db="EMBL/GenBank/DDBJ databases">
        <authorList>
            <person name="de Groot N.N."/>
        </authorList>
    </citation>
    <scope>NUCLEOTIDE SEQUENCE [LARGE SCALE GENOMIC DNA]</scope>
    <source>
        <strain evidence="2 3">DSM 2179</strain>
    </source>
</reference>
<dbReference type="SUPFAM" id="SSF52129">
    <property type="entry name" value="Caspase-like"/>
    <property type="match status" value="1"/>
</dbReference>
<evidence type="ECO:0000313" key="3">
    <source>
        <dbReference type="Proteomes" id="UP000199662"/>
    </source>
</evidence>
<dbReference type="GO" id="GO:0006508">
    <property type="term" value="P:proteolysis"/>
    <property type="evidence" value="ECO:0007669"/>
    <property type="project" value="InterPro"/>
</dbReference>
<evidence type="ECO:0000313" key="2">
    <source>
        <dbReference type="EMBL" id="SEJ29980.1"/>
    </source>
</evidence>
<evidence type="ECO:0000259" key="1">
    <source>
        <dbReference type="Pfam" id="PF00656"/>
    </source>
</evidence>
<gene>
    <name evidence="2" type="ORF">SAMN05660742_105194</name>
</gene>
<dbReference type="PANTHER" id="PTHR48104">
    <property type="entry name" value="METACASPASE-4"/>
    <property type="match status" value="1"/>
</dbReference>
<dbReference type="InterPro" id="IPR050452">
    <property type="entry name" value="Metacaspase"/>
</dbReference>
<proteinExistence type="predicted"/>
<keyword evidence="3" id="KW-1185">Reference proteome</keyword>
<accession>A0A1H6XYQ8</accession>
<dbReference type="Pfam" id="PF00656">
    <property type="entry name" value="Peptidase_C14"/>
    <property type="match status" value="1"/>
</dbReference>